<organism evidence="3 4">
    <name type="scientific">Bifidobacterium panos</name>
    <dbReference type="NCBI Taxonomy" id="2675321"/>
    <lineage>
        <taxon>Bacteria</taxon>
        <taxon>Bacillati</taxon>
        <taxon>Actinomycetota</taxon>
        <taxon>Actinomycetes</taxon>
        <taxon>Bifidobacteriales</taxon>
        <taxon>Bifidobacteriaceae</taxon>
        <taxon>Bifidobacterium</taxon>
    </lineage>
</organism>
<comment type="caution">
    <text evidence="3">The sequence shown here is derived from an EMBL/GenBank/DDBJ whole genome shotgun (WGS) entry which is preliminary data.</text>
</comment>
<keyword evidence="4" id="KW-1185">Reference proteome</keyword>
<gene>
    <name evidence="2" type="ORF">G1C94_0876</name>
    <name evidence="3" type="ORF">G1C94_0967</name>
</gene>
<reference evidence="3 4" key="1">
    <citation type="submission" date="2020-02" db="EMBL/GenBank/DDBJ databases">
        <title>Characterization of phylogenetic diversity of novel bifidobacterial species isolated in Czech ZOOs.</title>
        <authorList>
            <person name="Lugli G.A."/>
            <person name="Vera N.B."/>
            <person name="Ventura M."/>
        </authorList>
    </citation>
    <scope>NUCLEOTIDE SEQUENCE [LARGE SCALE GENOMIC DNA]</scope>
    <source>
        <strain evidence="3 4">DSM 109963</strain>
    </source>
</reference>
<feature type="region of interest" description="Disordered" evidence="1">
    <location>
        <begin position="1"/>
        <end position="63"/>
    </location>
</feature>
<dbReference type="Proteomes" id="UP000553756">
    <property type="component" value="Unassembled WGS sequence"/>
</dbReference>
<evidence type="ECO:0000313" key="4">
    <source>
        <dbReference type="Proteomes" id="UP000553756"/>
    </source>
</evidence>
<dbReference type="EMBL" id="JAAIIJ010000017">
    <property type="protein sequence ID" value="NMN02254.1"/>
    <property type="molecule type" value="Genomic_DNA"/>
</dbReference>
<dbReference type="EMBL" id="JAAIIJ010000018">
    <property type="protein sequence ID" value="NMN02345.1"/>
    <property type="molecule type" value="Genomic_DNA"/>
</dbReference>
<protein>
    <submittedName>
        <fullName evidence="3">Transposase</fullName>
    </submittedName>
</protein>
<evidence type="ECO:0000256" key="1">
    <source>
        <dbReference type="SAM" id="MobiDB-lite"/>
    </source>
</evidence>
<name>A0ABX1SWZ1_9BIFI</name>
<evidence type="ECO:0000313" key="2">
    <source>
        <dbReference type="EMBL" id="NMN02254.1"/>
    </source>
</evidence>
<accession>A0ABX1SWZ1</accession>
<evidence type="ECO:0000313" key="3">
    <source>
        <dbReference type="EMBL" id="NMN02345.1"/>
    </source>
</evidence>
<feature type="compositionally biased region" description="Basic residues" evidence="1">
    <location>
        <begin position="1"/>
        <end position="18"/>
    </location>
</feature>
<proteinExistence type="predicted"/>
<sequence>MGASRSHGRMRSKPKKARLCPVCGSPMKKNGKPDNPYDTGIQDNNHDDPSSEPGFYNRKGHVH</sequence>